<dbReference type="InterPro" id="IPR041522">
    <property type="entry name" value="CdaR_GGDEF"/>
</dbReference>
<dbReference type="OrthoDB" id="8450798at2"/>
<proteinExistence type="inferred from homology"/>
<accession>A0A4Q4ZJV0</accession>
<dbReference type="Proteomes" id="UP000295198">
    <property type="component" value="Unassembled WGS sequence"/>
</dbReference>
<evidence type="ECO:0000259" key="3">
    <source>
        <dbReference type="Pfam" id="PF13556"/>
    </source>
</evidence>
<dbReference type="EMBL" id="SDKM01000005">
    <property type="protein sequence ID" value="RYP87796.1"/>
    <property type="molecule type" value="Genomic_DNA"/>
</dbReference>
<dbReference type="InterPro" id="IPR042070">
    <property type="entry name" value="PucR_C-HTH_sf"/>
</dbReference>
<dbReference type="Pfam" id="PF13556">
    <property type="entry name" value="HTH_30"/>
    <property type="match status" value="1"/>
</dbReference>
<evidence type="ECO:0000259" key="2">
    <source>
        <dbReference type="Pfam" id="PF07905"/>
    </source>
</evidence>
<dbReference type="AlphaFoldDB" id="A0A4Q4ZJV0"/>
<dbReference type="PANTHER" id="PTHR33744:SF1">
    <property type="entry name" value="DNA-BINDING TRANSCRIPTIONAL ACTIVATOR ADER"/>
    <property type="match status" value="1"/>
</dbReference>
<dbReference type="Pfam" id="PF17853">
    <property type="entry name" value="GGDEF_2"/>
    <property type="match status" value="1"/>
</dbReference>
<dbReference type="PANTHER" id="PTHR33744">
    <property type="entry name" value="CARBOHYDRATE DIACID REGULATOR"/>
    <property type="match status" value="1"/>
</dbReference>
<gene>
    <name evidence="5" type="ORF">EKO23_05275</name>
</gene>
<feature type="domain" description="Purine catabolism PurC-like" evidence="2">
    <location>
        <begin position="20"/>
        <end position="136"/>
    </location>
</feature>
<reference evidence="5 6" key="1">
    <citation type="submission" date="2019-01" db="EMBL/GenBank/DDBJ databases">
        <title>Nocardioides guangzhouensis sp. nov., an actinobacterium isolated from soil.</title>
        <authorList>
            <person name="Fu Y."/>
            <person name="Cai Y."/>
            <person name="Lin Z."/>
            <person name="Chen P."/>
        </authorList>
    </citation>
    <scope>NUCLEOTIDE SEQUENCE [LARGE SCALE GENOMIC DNA]</scope>
    <source>
        <strain evidence="5 6">130</strain>
    </source>
</reference>
<feature type="domain" description="PucR C-terminal helix-turn-helix" evidence="3">
    <location>
        <begin position="457"/>
        <end position="513"/>
    </location>
</feature>
<dbReference type="Pfam" id="PF07905">
    <property type="entry name" value="PucR"/>
    <property type="match status" value="1"/>
</dbReference>
<dbReference type="InterPro" id="IPR051448">
    <property type="entry name" value="CdaR-like_regulators"/>
</dbReference>
<feature type="domain" description="CdaR GGDEF-like" evidence="4">
    <location>
        <begin position="298"/>
        <end position="405"/>
    </location>
</feature>
<dbReference type="Gene3D" id="1.10.10.2840">
    <property type="entry name" value="PucR C-terminal helix-turn-helix domain"/>
    <property type="match status" value="1"/>
</dbReference>
<sequence>MCVVSRHRRRRAVSVSLQWLLDQSDLDLRLVSGTAADRQVTWAHATDVVDPTPWLAGGELVLTTGPQLPEDLPGQRAYVDRLVAGGIAGLGFGTGLRYDAVPPALVASCSELDLPLLEVPLPTPFIAVAQAVVRRLSEAEVESLQRALTYQQRITRAAVRKGLTGLVGVLSRELRCHAVVLDEYGAAMAASTTDARLLDLVAEHWRRGADDPRGGAVGAETEHGLLEIQRLRGRSAVVGWLAVLHREASEPTDRLLVNQAAGIVTLQLDWPAELIAAYHELGGTLLDLLLDPAQQHLSLAVHLHHFGFERAAPVVLALATAPRAHNRLLKLFTDRLEARARPHVVTRVDGGVAALLVAEDAPDLVAMLDEATREGGPAGVVIGVSGALPQDEVATALAPAREAAQAARRGDQRVGWFDRLALGALLADDAVRERVRSLTVPALAALAGGSNPRDADLLASLDAFLRHNGSWEGAARSLGVHRHTLKARMTRVEEVTGLSLDLAENRVLLHLGLMCRS</sequence>
<name>A0A4Q4ZJV0_9ACTN</name>
<keyword evidence="6" id="KW-1185">Reference proteome</keyword>
<dbReference type="InterPro" id="IPR012914">
    <property type="entry name" value="PucR_dom"/>
</dbReference>
<evidence type="ECO:0000313" key="6">
    <source>
        <dbReference type="Proteomes" id="UP000295198"/>
    </source>
</evidence>
<comment type="similarity">
    <text evidence="1">Belongs to the CdaR family.</text>
</comment>
<comment type="caution">
    <text evidence="5">The sequence shown here is derived from an EMBL/GenBank/DDBJ whole genome shotgun (WGS) entry which is preliminary data.</text>
</comment>
<evidence type="ECO:0000259" key="4">
    <source>
        <dbReference type="Pfam" id="PF17853"/>
    </source>
</evidence>
<dbReference type="InterPro" id="IPR025736">
    <property type="entry name" value="PucR_C-HTH_dom"/>
</dbReference>
<protein>
    <submittedName>
        <fullName evidence="5">PucR family transcriptional regulator</fullName>
    </submittedName>
</protein>
<organism evidence="5 6">
    <name type="scientific">Nocardioides guangzhouensis</name>
    <dbReference type="NCBI Taxonomy" id="2497878"/>
    <lineage>
        <taxon>Bacteria</taxon>
        <taxon>Bacillati</taxon>
        <taxon>Actinomycetota</taxon>
        <taxon>Actinomycetes</taxon>
        <taxon>Propionibacteriales</taxon>
        <taxon>Nocardioidaceae</taxon>
        <taxon>Nocardioides</taxon>
    </lineage>
</organism>
<evidence type="ECO:0000256" key="1">
    <source>
        <dbReference type="ARBA" id="ARBA00006754"/>
    </source>
</evidence>
<evidence type="ECO:0000313" key="5">
    <source>
        <dbReference type="EMBL" id="RYP87796.1"/>
    </source>
</evidence>